<evidence type="ECO:0000313" key="3">
    <source>
        <dbReference type="Proteomes" id="UP000032930"/>
    </source>
</evidence>
<dbReference type="InterPro" id="IPR010665">
    <property type="entry name" value="DUF1240"/>
</dbReference>
<reference evidence="2 3" key="1">
    <citation type="submission" date="2014-02" db="EMBL/GenBank/DDBJ databases">
        <authorList>
            <person name="Genoscope - CEA"/>
        </authorList>
    </citation>
    <scope>NUCLEOTIDE SEQUENCE [LARGE SCALE GENOMIC DNA]</scope>
    <source>
        <strain evidence="2 3">CS03</strain>
    </source>
</reference>
<dbReference type="AlphaFoldDB" id="A0A0B6X5F8"/>
<dbReference type="Proteomes" id="UP000032930">
    <property type="component" value="Chromosome"/>
</dbReference>
<evidence type="ECO:0008006" key="4">
    <source>
        <dbReference type="Google" id="ProtNLM"/>
    </source>
</evidence>
<dbReference type="Pfam" id="PF06836">
    <property type="entry name" value="DUF1240"/>
    <property type="match status" value="1"/>
</dbReference>
<keyword evidence="1" id="KW-0812">Transmembrane</keyword>
<keyword evidence="1" id="KW-1133">Transmembrane helix</keyword>
<feature type="transmembrane region" description="Helical" evidence="1">
    <location>
        <begin position="7"/>
        <end position="28"/>
    </location>
</feature>
<name>A0A0B6X5F8_XENBV</name>
<feature type="transmembrane region" description="Helical" evidence="1">
    <location>
        <begin position="79"/>
        <end position="98"/>
    </location>
</feature>
<keyword evidence="1" id="KW-0472">Membrane</keyword>
<feature type="transmembrane region" description="Helical" evidence="1">
    <location>
        <begin position="48"/>
        <end position="67"/>
    </location>
</feature>
<dbReference type="EMBL" id="FO818637">
    <property type="protein sequence ID" value="CDM87958.1"/>
    <property type="molecule type" value="Genomic_DNA"/>
</dbReference>
<dbReference type="KEGG" id="xbv:XBW1_0601"/>
<evidence type="ECO:0000256" key="1">
    <source>
        <dbReference type="SAM" id="Phobius"/>
    </source>
</evidence>
<organism evidence="2 3">
    <name type="scientific">Xenorhabdus bovienii</name>
    <name type="common">Xenorhabdus nematophila subsp. bovienii</name>
    <dbReference type="NCBI Taxonomy" id="40576"/>
    <lineage>
        <taxon>Bacteria</taxon>
        <taxon>Pseudomonadati</taxon>
        <taxon>Pseudomonadota</taxon>
        <taxon>Gammaproteobacteria</taxon>
        <taxon>Enterobacterales</taxon>
        <taxon>Morganellaceae</taxon>
        <taxon>Xenorhabdus</taxon>
    </lineage>
</organism>
<accession>A0A0B6X5F8</accession>
<gene>
    <name evidence="2" type="ORF">XBW1_0601</name>
</gene>
<evidence type="ECO:0000313" key="2">
    <source>
        <dbReference type="EMBL" id="CDM87958.1"/>
    </source>
</evidence>
<protein>
    <recommendedName>
        <fullName evidence="4">DUF1240 domain-containing protein</fullName>
    </recommendedName>
</protein>
<sequence>MDNKNRFIIIVSAFSLLIMMSTVTFFIFEDIVKIFNMDEIVTFSWRTFTIFFSYPFLLYFCIIPVYYVLSLRMPKNIKYLLLISVFGLILSIPISWYLDYKFKSLGYSVCYKLSWNAPSKYVKDTKLCNYTQLT</sequence>
<proteinExistence type="predicted"/>
<dbReference type="RefSeq" id="WP_046335813.1">
    <property type="nucleotide sequence ID" value="NZ_CAWMEF010000001.1"/>
</dbReference>